<dbReference type="PROSITE" id="PS51352">
    <property type="entry name" value="THIOREDOXIN_2"/>
    <property type="match status" value="1"/>
</dbReference>
<sequence>MFALKRSIPRTFTRGFKTSTPAFLQAGDSIPATAVLEGSPGNSVNLADETAVGKSVIIGVPGAFSPACSASHVPGFIAKMNQFVTKGYDKFFVVAHNDVFVMKAWGASLDAPDQVRFIADHKGEFGKASDLLFDASKFFGNERYKRSAILVNNGKVVKTFVEPDNVSVDVSSAEKVIKEA</sequence>
<proteinExistence type="inferred from homology"/>
<protein>
    <recommendedName>
        <fullName evidence="8">Thioredoxin domain-containing protein</fullName>
    </recommendedName>
</protein>
<dbReference type="GO" id="GO:0008379">
    <property type="term" value="F:thioredoxin peroxidase activity"/>
    <property type="evidence" value="ECO:0007669"/>
    <property type="project" value="InterPro"/>
</dbReference>
<dbReference type="GO" id="GO:0045454">
    <property type="term" value="P:cell redox homeostasis"/>
    <property type="evidence" value="ECO:0007669"/>
    <property type="project" value="TreeGrafter"/>
</dbReference>
<dbReference type="GO" id="GO:0034599">
    <property type="term" value="P:cellular response to oxidative stress"/>
    <property type="evidence" value="ECO:0007669"/>
    <property type="project" value="InterPro"/>
</dbReference>
<dbReference type="PANTHER" id="PTHR10430">
    <property type="entry name" value="PEROXIREDOXIN"/>
    <property type="match status" value="1"/>
</dbReference>
<feature type="domain" description="Thioredoxin" evidence="8">
    <location>
        <begin position="24"/>
        <end position="180"/>
    </location>
</feature>
<dbReference type="RefSeq" id="XP_018983364.1">
    <property type="nucleotide sequence ID" value="XM_019131959.1"/>
</dbReference>
<evidence type="ECO:0000313" key="10">
    <source>
        <dbReference type="Proteomes" id="UP000094336"/>
    </source>
</evidence>
<dbReference type="SUPFAM" id="SSF52833">
    <property type="entry name" value="Thioredoxin-like"/>
    <property type="match status" value="1"/>
</dbReference>
<reference evidence="10" key="1">
    <citation type="submission" date="2016-05" db="EMBL/GenBank/DDBJ databases">
        <title>Comparative genomics of biotechnologically important yeasts.</title>
        <authorList>
            <consortium name="DOE Joint Genome Institute"/>
            <person name="Riley R."/>
            <person name="Haridas S."/>
            <person name="Wolfe K.H."/>
            <person name="Lopes M.R."/>
            <person name="Hittinger C.T."/>
            <person name="Goker M."/>
            <person name="Salamov A."/>
            <person name="Wisecaver J."/>
            <person name="Long T.M."/>
            <person name="Aerts A.L."/>
            <person name="Barry K."/>
            <person name="Choi C."/>
            <person name="Clum A."/>
            <person name="Coughlan A.Y."/>
            <person name="Deshpande S."/>
            <person name="Douglass A.P."/>
            <person name="Hanson S.J."/>
            <person name="Klenk H.-P."/>
            <person name="Labutti K."/>
            <person name="Lapidus A."/>
            <person name="Lindquist E."/>
            <person name="Lipzen A."/>
            <person name="Meier-Kolthoff J.P."/>
            <person name="Ohm R.A."/>
            <person name="Otillar R.P."/>
            <person name="Pangilinan J."/>
            <person name="Peng Y."/>
            <person name="Rokas A."/>
            <person name="Rosa C.A."/>
            <person name="Scheuner C."/>
            <person name="Sibirny A.A."/>
            <person name="Slot J.C."/>
            <person name="Stielow J.B."/>
            <person name="Sun H."/>
            <person name="Kurtzman C.P."/>
            <person name="Blackwell M."/>
            <person name="Grigoriev I.V."/>
            <person name="Jeffries T.W."/>
        </authorList>
    </citation>
    <scope>NUCLEOTIDE SEQUENCE [LARGE SCALE GENOMIC DNA]</scope>
    <source>
        <strain evidence="10">NRRL Y-12698</strain>
    </source>
</reference>
<dbReference type="AlphaFoldDB" id="A0A1E3QK14"/>
<dbReference type="InterPro" id="IPR036249">
    <property type="entry name" value="Thioredoxin-like_sf"/>
</dbReference>
<name>A0A1E3QK14_9ASCO</name>
<gene>
    <name evidence="9" type="ORF">BABINDRAFT_40195</name>
</gene>
<dbReference type="InterPro" id="IPR037944">
    <property type="entry name" value="PRX5-like"/>
</dbReference>
<comment type="function">
    <text evidence="7">Thiol-specific peroxidase that catalyzes the reduction of hydrogen peroxide and organic hydroperoxides to water and alcohols, respectively. Plays a role in cell protection against oxidative stress by detoxifying peroxides.</text>
</comment>
<dbReference type="Pfam" id="PF08534">
    <property type="entry name" value="Redoxin"/>
    <property type="match status" value="1"/>
</dbReference>
<comment type="similarity">
    <text evidence="1 7">Belongs to the peroxiredoxin family. Prx5 subfamily.</text>
</comment>
<dbReference type="GO" id="GO:0005829">
    <property type="term" value="C:cytosol"/>
    <property type="evidence" value="ECO:0007669"/>
    <property type="project" value="TreeGrafter"/>
</dbReference>
<dbReference type="OrthoDB" id="1882547at2759"/>
<dbReference type="InterPro" id="IPR013740">
    <property type="entry name" value="Redoxin"/>
</dbReference>
<dbReference type="Gene3D" id="3.40.30.10">
    <property type="entry name" value="Glutaredoxin"/>
    <property type="match status" value="1"/>
</dbReference>
<dbReference type="PANTHER" id="PTHR10430:SF39">
    <property type="entry name" value="PEROXISOMAL MEMBRANE ASSOCIATED PROTEIN 20"/>
    <property type="match status" value="1"/>
</dbReference>
<organism evidence="9 10">
    <name type="scientific">Babjeviella inositovora NRRL Y-12698</name>
    <dbReference type="NCBI Taxonomy" id="984486"/>
    <lineage>
        <taxon>Eukaryota</taxon>
        <taxon>Fungi</taxon>
        <taxon>Dikarya</taxon>
        <taxon>Ascomycota</taxon>
        <taxon>Saccharomycotina</taxon>
        <taxon>Pichiomycetes</taxon>
        <taxon>Serinales incertae sedis</taxon>
        <taxon>Babjeviella</taxon>
    </lineage>
</organism>
<dbReference type="Proteomes" id="UP000094336">
    <property type="component" value="Unassembled WGS sequence"/>
</dbReference>
<dbReference type="GO" id="GO:0005739">
    <property type="term" value="C:mitochondrion"/>
    <property type="evidence" value="ECO:0007669"/>
    <property type="project" value="TreeGrafter"/>
</dbReference>
<evidence type="ECO:0000256" key="2">
    <source>
        <dbReference type="ARBA" id="ARBA00022559"/>
    </source>
</evidence>
<dbReference type="InterPro" id="IPR013766">
    <property type="entry name" value="Thioredoxin_domain"/>
</dbReference>
<evidence type="ECO:0000259" key="8">
    <source>
        <dbReference type="PROSITE" id="PS51352"/>
    </source>
</evidence>
<evidence type="ECO:0000256" key="5">
    <source>
        <dbReference type="ARBA" id="ARBA00023284"/>
    </source>
</evidence>
<dbReference type="FunFam" id="3.40.30.10:FF:000159">
    <property type="entry name" value="Peroxiredoxin"/>
    <property type="match status" value="1"/>
</dbReference>
<keyword evidence="5 7" id="KW-0676">Redox-active center</keyword>
<evidence type="ECO:0000313" key="9">
    <source>
        <dbReference type="EMBL" id="ODQ78036.1"/>
    </source>
</evidence>
<dbReference type="GeneID" id="30149812"/>
<dbReference type="EMBL" id="KV454437">
    <property type="protein sequence ID" value="ODQ78036.1"/>
    <property type="molecule type" value="Genomic_DNA"/>
</dbReference>
<keyword evidence="4 7" id="KW-0560">Oxidoreductase</keyword>
<dbReference type="GO" id="GO:0042744">
    <property type="term" value="P:hydrogen peroxide catabolic process"/>
    <property type="evidence" value="ECO:0007669"/>
    <property type="project" value="TreeGrafter"/>
</dbReference>
<keyword evidence="2 7" id="KW-0575">Peroxidase</keyword>
<evidence type="ECO:0000256" key="3">
    <source>
        <dbReference type="ARBA" id="ARBA00022862"/>
    </source>
</evidence>
<dbReference type="CDD" id="cd03013">
    <property type="entry name" value="PRX5_like"/>
    <property type="match status" value="1"/>
</dbReference>
<evidence type="ECO:0000256" key="4">
    <source>
        <dbReference type="ARBA" id="ARBA00023002"/>
    </source>
</evidence>
<keyword evidence="3 7" id="KW-0049">Antioxidant</keyword>
<evidence type="ECO:0000256" key="6">
    <source>
        <dbReference type="PIRSR" id="PIRSR637944-1"/>
    </source>
</evidence>
<dbReference type="GO" id="GO:0005777">
    <property type="term" value="C:peroxisome"/>
    <property type="evidence" value="ECO:0007669"/>
    <property type="project" value="TreeGrafter"/>
</dbReference>
<keyword evidence="10" id="KW-1185">Reference proteome</keyword>
<dbReference type="STRING" id="984486.A0A1E3QK14"/>
<feature type="active site" description="Cysteine sulfenic acid (-SOH) intermediate" evidence="6">
    <location>
        <position position="68"/>
    </location>
</feature>
<evidence type="ECO:0000256" key="7">
    <source>
        <dbReference type="RuleBase" id="RU366011"/>
    </source>
</evidence>
<accession>A0A1E3QK14</accession>
<evidence type="ECO:0000256" key="1">
    <source>
        <dbReference type="ARBA" id="ARBA00010505"/>
    </source>
</evidence>